<dbReference type="EMBL" id="JAROCA020000001">
    <property type="protein sequence ID" value="MDY0405187.1"/>
    <property type="molecule type" value="Genomic_DNA"/>
</dbReference>
<dbReference type="Gene3D" id="2.120.10.30">
    <property type="entry name" value="TolB, C-terminal domain"/>
    <property type="match status" value="1"/>
</dbReference>
<comment type="caution">
    <text evidence="1">The sequence shown here is derived from an EMBL/GenBank/DDBJ whole genome shotgun (WGS) entry which is preliminary data.</text>
</comment>
<proteinExistence type="predicted"/>
<dbReference type="InterPro" id="IPR011042">
    <property type="entry name" value="6-blade_b-propeller_TolB-like"/>
</dbReference>
<name>A0ABU5CFU7_9BACI</name>
<evidence type="ECO:0000313" key="1">
    <source>
        <dbReference type="EMBL" id="MDY0405187.1"/>
    </source>
</evidence>
<dbReference type="Proteomes" id="UP001228376">
    <property type="component" value="Unassembled WGS sequence"/>
</dbReference>
<keyword evidence="2" id="KW-1185">Reference proteome</keyword>
<organism evidence="1 2">
    <name type="scientific">Tigheibacillus jepli</name>
    <dbReference type="NCBI Taxonomy" id="3035914"/>
    <lineage>
        <taxon>Bacteria</taxon>
        <taxon>Bacillati</taxon>
        <taxon>Bacillota</taxon>
        <taxon>Bacilli</taxon>
        <taxon>Bacillales</taxon>
        <taxon>Bacillaceae</taxon>
        <taxon>Tigheibacillus</taxon>
    </lineage>
</organism>
<sequence>MFRETNHYFWYISLFRFLTNCSAKAPLKAAFIRDNQLWMLDEGKERQLTTSMNVRTPKWSHDGRFIAYLNGDEQEEKTLLYVYDTKQEKSYRPYETPGTYSFQWSPTKPNCF</sequence>
<evidence type="ECO:0008006" key="3">
    <source>
        <dbReference type="Google" id="ProtNLM"/>
    </source>
</evidence>
<dbReference type="SUPFAM" id="SSF82171">
    <property type="entry name" value="DPP6 N-terminal domain-like"/>
    <property type="match status" value="1"/>
</dbReference>
<accession>A0ABU5CFU7</accession>
<reference evidence="1 2" key="1">
    <citation type="submission" date="2023-10" db="EMBL/GenBank/DDBJ databases">
        <title>179-bfca-hs.</title>
        <authorList>
            <person name="Miliotis G."/>
            <person name="Sengupta P."/>
            <person name="Hameed A."/>
            <person name="Chuvochina M."/>
            <person name="Mcdonagh F."/>
            <person name="Simpson A.C."/>
            <person name="Singh N.K."/>
            <person name="Rekha P.D."/>
            <person name="Raman K."/>
            <person name="Hugenholtz P."/>
            <person name="Venkateswaran K."/>
        </authorList>
    </citation>
    <scope>NUCLEOTIDE SEQUENCE [LARGE SCALE GENOMIC DNA]</scope>
    <source>
        <strain evidence="1 2">179-BFC-A-HS</strain>
    </source>
</reference>
<evidence type="ECO:0000313" key="2">
    <source>
        <dbReference type="Proteomes" id="UP001228376"/>
    </source>
</evidence>
<protein>
    <recommendedName>
        <fullName evidence="3">Dipeptidylpeptidase IV N-terminal domain-containing protein</fullName>
    </recommendedName>
</protein>
<dbReference type="RefSeq" id="WP_320384441.1">
    <property type="nucleotide sequence ID" value="NZ_JAROCA020000001.1"/>
</dbReference>
<gene>
    <name evidence="1" type="ORF">P5G51_007020</name>
</gene>